<dbReference type="InterPro" id="IPR036465">
    <property type="entry name" value="vWFA_dom_sf"/>
</dbReference>
<proteinExistence type="predicted"/>
<evidence type="ECO:0000313" key="4">
    <source>
        <dbReference type="EMBL" id="TSJ88837.1"/>
    </source>
</evidence>
<dbReference type="SUPFAM" id="SSF53300">
    <property type="entry name" value="vWA-like"/>
    <property type="match status" value="1"/>
</dbReference>
<organism evidence="4 5">
    <name type="scientific">Gilliamella apicola</name>
    <dbReference type="NCBI Taxonomy" id="1196095"/>
    <lineage>
        <taxon>Bacteria</taxon>
        <taxon>Pseudomonadati</taxon>
        <taxon>Pseudomonadota</taxon>
        <taxon>Gammaproteobacteria</taxon>
        <taxon>Orbales</taxon>
        <taxon>Orbaceae</taxon>
        <taxon>Gilliamella</taxon>
    </lineage>
</organism>
<feature type="transmembrane region" description="Helical" evidence="2">
    <location>
        <begin position="157"/>
        <end position="178"/>
    </location>
</feature>
<feature type="domain" description="VWFA" evidence="3">
    <location>
        <begin position="269"/>
        <end position="478"/>
    </location>
</feature>
<keyword evidence="2" id="KW-0812">Transmembrane</keyword>
<keyword evidence="2" id="KW-0472">Membrane</keyword>
<dbReference type="SMART" id="SM00327">
    <property type="entry name" value="VWA"/>
    <property type="match status" value="1"/>
</dbReference>
<reference evidence="4 5" key="1">
    <citation type="submission" date="2019-07" db="EMBL/GenBank/DDBJ databases">
        <title>Gilliamella genomes.</title>
        <authorList>
            <person name="Zheng H."/>
        </authorList>
    </citation>
    <scope>NUCLEOTIDE SEQUENCE [LARGE SCALE GENOMIC DNA]</scope>
    <source>
        <strain evidence="4 5">W8131</strain>
    </source>
</reference>
<dbReference type="InterPro" id="IPR002035">
    <property type="entry name" value="VWF_A"/>
</dbReference>
<dbReference type="Pfam" id="PF13519">
    <property type="entry name" value="VWA_2"/>
    <property type="match status" value="1"/>
</dbReference>
<keyword evidence="2" id="KW-1133">Transmembrane helix</keyword>
<sequence length="492" mass="55535">MQRITRIAFEHSNLNTMSLLEQYRSLLAILKPHLTARTYSIFATPRLIEDNQYIGWYTNLEGQPVLLNDINDKSYKFEIEQSLSNRINDIETTIKLIPLTYEQNIIISSWLPRIKNLKNHIYVINNEPVIVDTFETIVLPSPPVVSPVIASKPFWKWWYTLILALLLLAVLGLVWYFLNPFKESKKVEPIVVPVIKKPLEEQKSELIVEFNNQPELILKPKPELKQEPQVSEPQSTPEVISKLDPIPSPKVKNPPNCITKEELLKNSNPSKMALIFDNSLSMTVTLAEPPSQVQQYFNYLTNGYPGYMSEQEKIKYEKRMSRLPTRLSTSKKVALTSIDKIQQNINIALVALNSCSAADTTPFYSYSGRGALKSKINRLTPSAAGGGGTPLYSGLEKASKMLDGVKRDDYILIISDGDDNCSNKNICTLANYIAAQKPRLKINIVDIAGEHKIDCVANATRGKVYIAQSPNDMIKQMNKAVSDLKINRPVCQ</sequence>
<accession>A0A556RIY1</accession>
<dbReference type="AlphaFoldDB" id="A0A556RIY1"/>
<evidence type="ECO:0000256" key="1">
    <source>
        <dbReference type="SAM" id="MobiDB-lite"/>
    </source>
</evidence>
<evidence type="ECO:0000313" key="5">
    <source>
        <dbReference type="Proteomes" id="UP000319138"/>
    </source>
</evidence>
<comment type="caution">
    <text evidence="4">The sequence shown here is derived from an EMBL/GenBank/DDBJ whole genome shotgun (WGS) entry which is preliminary data.</text>
</comment>
<dbReference type="RefSeq" id="WP_144190018.1">
    <property type="nucleotide sequence ID" value="NZ_VMHL01000004.1"/>
</dbReference>
<evidence type="ECO:0000259" key="3">
    <source>
        <dbReference type="SMART" id="SM00327"/>
    </source>
</evidence>
<dbReference type="Gene3D" id="3.40.50.410">
    <property type="entry name" value="von Willebrand factor, type A domain"/>
    <property type="match status" value="1"/>
</dbReference>
<feature type="compositionally biased region" description="Polar residues" evidence="1">
    <location>
        <begin position="228"/>
        <end position="238"/>
    </location>
</feature>
<name>A0A556RIY1_9GAMM</name>
<gene>
    <name evidence="4" type="ORF">FPQ14_09725</name>
</gene>
<protein>
    <submittedName>
        <fullName evidence="4">VWA domain-containing protein</fullName>
    </submittedName>
</protein>
<dbReference type="EMBL" id="VMHL01000004">
    <property type="protein sequence ID" value="TSJ88837.1"/>
    <property type="molecule type" value="Genomic_DNA"/>
</dbReference>
<feature type="region of interest" description="Disordered" evidence="1">
    <location>
        <begin position="224"/>
        <end position="246"/>
    </location>
</feature>
<dbReference type="Proteomes" id="UP000319138">
    <property type="component" value="Unassembled WGS sequence"/>
</dbReference>
<evidence type="ECO:0000256" key="2">
    <source>
        <dbReference type="SAM" id="Phobius"/>
    </source>
</evidence>